<dbReference type="EMBL" id="VOHS01000011">
    <property type="protein sequence ID" value="TWV99950.1"/>
    <property type="molecule type" value="Genomic_DNA"/>
</dbReference>
<name>A0A5C6LRK5_9BACT</name>
<keyword evidence="1" id="KW-0121">Carboxypeptidase</keyword>
<evidence type="ECO:0000313" key="2">
    <source>
        <dbReference type="Proteomes" id="UP000318815"/>
    </source>
</evidence>
<dbReference type="OrthoDB" id="714262at2"/>
<dbReference type="InterPro" id="IPR008969">
    <property type="entry name" value="CarboxyPept-like_regulatory"/>
</dbReference>
<gene>
    <name evidence="1" type="ORF">FEF09_13210</name>
</gene>
<dbReference type="GO" id="GO:0004180">
    <property type="term" value="F:carboxypeptidase activity"/>
    <property type="evidence" value="ECO:0007669"/>
    <property type="project" value="UniProtKB-KW"/>
</dbReference>
<keyword evidence="1" id="KW-0645">Protease</keyword>
<dbReference type="Proteomes" id="UP000318815">
    <property type="component" value="Unassembled WGS sequence"/>
</dbReference>
<sequence length="247" mass="28589">MSNSTLLLKTVLFFILVLSGGIATAQVRVYGTVYDRSGRFGMPYVSVMSSSGGGTVTDSLGRYSLNMAPADSLSFSYQGKATMKIPVAEIPRNRPFDTKIHVDVTTLPTVVVEEKRRTYQMDSIANRMEYQKVFNYSPEYISTGSTVVGFNLDALLSMRKIKRMERFRDHLIELEQEDYVSHRFNKALVKKLTGISDSTALDAFMQRYRPSYYQILEYDTEYDYFRYIKDLGRYFKYDWKREHPDSK</sequence>
<proteinExistence type="predicted"/>
<reference evidence="1 2" key="1">
    <citation type="submission" date="2019-08" db="EMBL/GenBank/DDBJ databases">
        <title>Whole genome sequencing of chitin degrading bacteria Chitinophaga pinensis YS16.</title>
        <authorList>
            <person name="Singh R.P."/>
            <person name="Manchanda G."/>
            <person name="Maurya I.K."/>
            <person name="Joshi N.K."/>
            <person name="Srivastava A.K."/>
        </authorList>
    </citation>
    <scope>NUCLEOTIDE SEQUENCE [LARGE SCALE GENOMIC DNA]</scope>
    <source>
        <strain evidence="1 2">YS-16</strain>
    </source>
</reference>
<evidence type="ECO:0000313" key="1">
    <source>
        <dbReference type="EMBL" id="TWV99950.1"/>
    </source>
</evidence>
<accession>A0A5C6LRK5</accession>
<comment type="caution">
    <text evidence="1">The sequence shown here is derived from an EMBL/GenBank/DDBJ whole genome shotgun (WGS) entry which is preliminary data.</text>
</comment>
<dbReference type="SUPFAM" id="SSF49464">
    <property type="entry name" value="Carboxypeptidase regulatory domain-like"/>
    <property type="match status" value="1"/>
</dbReference>
<organism evidence="1 2">
    <name type="scientific">Chitinophaga pinensis</name>
    <dbReference type="NCBI Taxonomy" id="79329"/>
    <lineage>
        <taxon>Bacteria</taxon>
        <taxon>Pseudomonadati</taxon>
        <taxon>Bacteroidota</taxon>
        <taxon>Chitinophagia</taxon>
        <taxon>Chitinophagales</taxon>
        <taxon>Chitinophagaceae</taxon>
        <taxon>Chitinophaga</taxon>
    </lineage>
</organism>
<dbReference type="RefSeq" id="WP_146305553.1">
    <property type="nucleotide sequence ID" value="NZ_VOHS01000011.1"/>
</dbReference>
<keyword evidence="2" id="KW-1185">Reference proteome</keyword>
<protein>
    <submittedName>
        <fullName evidence="1">Carboxypeptidase-like regulatory domain-containing protein</fullName>
    </submittedName>
</protein>
<keyword evidence="1" id="KW-0378">Hydrolase</keyword>
<dbReference type="AlphaFoldDB" id="A0A5C6LRK5"/>